<evidence type="ECO:0000256" key="1">
    <source>
        <dbReference type="SAM" id="Phobius"/>
    </source>
</evidence>
<proteinExistence type="predicted"/>
<feature type="transmembrane region" description="Helical" evidence="1">
    <location>
        <begin position="92"/>
        <end position="113"/>
    </location>
</feature>
<organism evidence="2 3">
    <name type="scientific">Pontibacter cellulosilyticus</name>
    <dbReference type="NCBI Taxonomy" id="1720253"/>
    <lineage>
        <taxon>Bacteria</taxon>
        <taxon>Pseudomonadati</taxon>
        <taxon>Bacteroidota</taxon>
        <taxon>Cytophagia</taxon>
        <taxon>Cytophagales</taxon>
        <taxon>Hymenobacteraceae</taxon>
        <taxon>Pontibacter</taxon>
    </lineage>
</organism>
<name>A0A923SKE4_9BACT</name>
<evidence type="ECO:0000313" key="2">
    <source>
        <dbReference type="EMBL" id="MBC5994657.1"/>
    </source>
</evidence>
<keyword evidence="1" id="KW-0472">Membrane</keyword>
<keyword evidence="3" id="KW-1185">Reference proteome</keyword>
<dbReference type="AlphaFoldDB" id="A0A923SKE4"/>
<keyword evidence="1" id="KW-0812">Transmembrane</keyword>
<feature type="transmembrane region" description="Helical" evidence="1">
    <location>
        <begin position="119"/>
        <end position="137"/>
    </location>
</feature>
<protein>
    <submittedName>
        <fullName evidence="2">DoxX family protein</fullName>
    </submittedName>
</protein>
<comment type="caution">
    <text evidence="2">The sequence shown here is derived from an EMBL/GenBank/DDBJ whole genome shotgun (WGS) entry which is preliminary data.</text>
</comment>
<dbReference type="RefSeq" id="WP_187068665.1">
    <property type="nucleotide sequence ID" value="NZ_JACRVF010000005.1"/>
</dbReference>
<feature type="transmembrane region" description="Helical" evidence="1">
    <location>
        <begin position="68"/>
        <end position="85"/>
    </location>
</feature>
<reference evidence="2" key="1">
    <citation type="submission" date="2020-08" db="EMBL/GenBank/DDBJ databases">
        <title>Pontibacter sp. SD6 16S ribosomal RNA gene Genome sequencing and assembly.</title>
        <authorList>
            <person name="Kang M."/>
        </authorList>
    </citation>
    <scope>NUCLEOTIDE SEQUENCE</scope>
    <source>
        <strain evidence="2">SD6</strain>
    </source>
</reference>
<accession>A0A923SKE4</accession>
<dbReference type="Proteomes" id="UP000603640">
    <property type="component" value="Unassembled WGS sequence"/>
</dbReference>
<evidence type="ECO:0000313" key="3">
    <source>
        <dbReference type="Proteomes" id="UP000603640"/>
    </source>
</evidence>
<keyword evidence="1" id="KW-1133">Transmembrane helix</keyword>
<dbReference type="EMBL" id="JACRVF010000005">
    <property type="protein sequence ID" value="MBC5994657.1"/>
    <property type="molecule type" value="Genomic_DNA"/>
</dbReference>
<gene>
    <name evidence="2" type="ORF">H8S84_17560</name>
</gene>
<sequence length="153" mass="17177">MNEDKYLPYASLLMRLALAFTLLSAVADRFGFWGSPGEKNVAWGDWFRFVEHIHTLLPFATRGAADKLAVVITFFQVSFALMLLFGIKIRWAAIGTGFLFLAFALAMTFAYSVKTPLDSSVFIGMAAGFLLACIPIYRWTPNGIKKKTVYRPY</sequence>